<feature type="compositionally biased region" description="Low complexity" evidence="8">
    <location>
        <begin position="12"/>
        <end position="27"/>
    </location>
</feature>
<keyword evidence="3" id="KW-1003">Cell membrane</keyword>
<evidence type="ECO:0000256" key="5">
    <source>
        <dbReference type="ARBA" id="ARBA00022989"/>
    </source>
</evidence>
<feature type="region of interest" description="Disordered" evidence="8">
    <location>
        <begin position="1"/>
        <end position="30"/>
    </location>
</feature>
<organism evidence="10 13">
    <name type="scientific">Streptomyces radicis</name>
    <dbReference type="NCBI Taxonomy" id="1750517"/>
    <lineage>
        <taxon>Bacteria</taxon>
        <taxon>Bacillati</taxon>
        <taxon>Actinomycetota</taxon>
        <taxon>Actinomycetes</taxon>
        <taxon>Kitasatosporales</taxon>
        <taxon>Streptomycetaceae</taxon>
        <taxon>Streptomyces</taxon>
    </lineage>
</organism>
<dbReference type="InterPro" id="IPR051393">
    <property type="entry name" value="ABC_transporter_permease"/>
</dbReference>
<dbReference type="CDD" id="cd06261">
    <property type="entry name" value="TM_PBP2"/>
    <property type="match status" value="1"/>
</dbReference>
<evidence type="ECO:0000256" key="3">
    <source>
        <dbReference type="ARBA" id="ARBA00022475"/>
    </source>
</evidence>
<feature type="transmembrane region" description="Helical" evidence="7">
    <location>
        <begin position="98"/>
        <end position="121"/>
    </location>
</feature>
<dbReference type="SUPFAM" id="SSF161098">
    <property type="entry name" value="MetI-like"/>
    <property type="match status" value="1"/>
</dbReference>
<dbReference type="GO" id="GO:0055085">
    <property type="term" value="P:transmembrane transport"/>
    <property type="evidence" value="ECO:0007669"/>
    <property type="project" value="InterPro"/>
</dbReference>
<reference evidence="12 13" key="1">
    <citation type="submission" date="2018-09" db="EMBL/GenBank/DDBJ databases">
        <title>Streptomyces sp. nov. DS1-2, an endophytic actinomycete isolated from roots of Dendrobium scabrilingue.</title>
        <authorList>
            <person name="Kuncharoen N."/>
            <person name="Kudo T."/>
            <person name="Ohkuma M."/>
            <person name="Yuki M."/>
            <person name="Tanasupawat S."/>
        </authorList>
    </citation>
    <scope>NUCLEOTIDE SEQUENCE [LARGE SCALE GENOMIC DNA]</scope>
    <source>
        <strain evidence="10 13">AZ1-7</strain>
        <strain evidence="11 12">DS1-2</strain>
    </source>
</reference>
<evidence type="ECO:0000259" key="9">
    <source>
        <dbReference type="PROSITE" id="PS50928"/>
    </source>
</evidence>
<feature type="transmembrane region" description="Helical" evidence="7">
    <location>
        <begin position="40"/>
        <end position="62"/>
    </location>
</feature>
<keyword evidence="12" id="KW-1185">Reference proteome</keyword>
<keyword evidence="4 7" id="KW-0812">Transmembrane</keyword>
<feature type="domain" description="ABC transmembrane type-1" evidence="9">
    <location>
        <begin position="96"/>
        <end position="310"/>
    </location>
</feature>
<name>A0A3A9W0L1_9ACTN</name>
<dbReference type="OrthoDB" id="34224at2"/>
<dbReference type="Proteomes" id="UP000268652">
    <property type="component" value="Unassembled WGS sequence"/>
</dbReference>
<feature type="transmembrane region" description="Helical" evidence="7">
    <location>
        <begin position="186"/>
        <end position="208"/>
    </location>
</feature>
<proteinExistence type="inferred from homology"/>
<dbReference type="PROSITE" id="PS50928">
    <property type="entry name" value="ABC_TM1"/>
    <property type="match status" value="1"/>
</dbReference>
<gene>
    <name evidence="11" type="ORF">D7318_22915</name>
    <name evidence="10" type="ORF">D7319_23795</name>
</gene>
<evidence type="ECO:0000313" key="13">
    <source>
        <dbReference type="Proteomes" id="UP000275024"/>
    </source>
</evidence>
<dbReference type="GO" id="GO:0005886">
    <property type="term" value="C:plasma membrane"/>
    <property type="evidence" value="ECO:0007669"/>
    <property type="project" value="UniProtKB-SubCell"/>
</dbReference>
<dbReference type="Pfam" id="PF00528">
    <property type="entry name" value="BPD_transp_1"/>
    <property type="match status" value="1"/>
</dbReference>
<feature type="transmembrane region" description="Helical" evidence="7">
    <location>
        <begin position="229"/>
        <end position="249"/>
    </location>
</feature>
<sequence length="322" mass="34428">MTVATEAPPPSGSGTATRPRAAGRRTGPSGGWREAAAHQLFLVPVAAVFIVLFVIPLGQTFYWSLTDFTGYSDDFAFVGLENYRTILSDPSMTAGLTFTLLFAVGTTVLTTVIAIPLAVALNQRLYGRNLARSLFFFPAIPSMAVLGLVWGYILSPLGSGVLNSVLDSTLGLGPVPWLSDSTLAKFSVIMVGVWGGAGWHAVLYLAYLQSIPHEYYEVATIDGASGRQRFFHITLPLLMPAMVISQFLLMTNGLKVFDLPYTLTNGGPGFATQTITQSIIVSGVGQGQYGIASALAVLFTIAVAALAFSQLLISRRIERRVL</sequence>
<dbReference type="RefSeq" id="WP_120699068.1">
    <property type="nucleotide sequence ID" value="NZ_RBDX01000023.1"/>
</dbReference>
<feature type="transmembrane region" description="Helical" evidence="7">
    <location>
        <begin position="133"/>
        <end position="153"/>
    </location>
</feature>
<comment type="subcellular location">
    <subcellularLocation>
        <location evidence="1 7">Cell membrane</location>
        <topology evidence="1 7">Multi-pass membrane protein</topology>
    </subcellularLocation>
</comment>
<feature type="transmembrane region" description="Helical" evidence="7">
    <location>
        <begin position="291"/>
        <end position="313"/>
    </location>
</feature>
<keyword evidence="2 7" id="KW-0813">Transport</keyword>
<dbReference type="EMBL" id="RBDX01000023">
    <property type="protein sequence ID" value="RKN05983.1"/>
    <property type="molecule type" value="Genomic_DNA"/>
</dbReference>
<dbReference type="Gene3D" id="1.10.3720.10">
    <property type="entry name" value="MetI-like"/>
    <property type="match status" value="1"/>
</dbReference>
<dbReference type="AlphaFoldDB" id="A0A3A9W0L1"/>
<evidence type="ECO:0000256" key="1">
    <source>
        <dbReference type="ARBA" id="ARBA00004651"/>
    </source>
</evidence>
<keyword evidence="5 7" id="KW-1133">Transmembrane helix</keyword>
<dbReference type="Proteomes" id="UP000275024">
    <property type="component" value="Unassembled WGS sequence"/>
</dbReference>
<evidence type="ECO:0000313" key="11">
    <source>
        <dbReference type="EMBL" id="RKN17709.1"/>
    </source>
</evidence>
<keyword evidence="6 7" id="KW-0472">Membrane</keyword>
<evidence type="ECO:0000256" key="6">
    <source>
        <dbReference type="ARBA" id="ARBA00023136"/>
    </source>
</evidence>
<evidence type="ECO:0000256" key="7">
    <source>
        <dbReference type="RuleBase" id="RU363032"/>
    </source>
</evidence>
<dbReference type="InterPro" id="IPR035906">
    <property type="entry name" value="MetI-like_sf"/>
</dbReference>
<comment type="similarity">
    <text evidence="7">Belongs to the binding-protein-dependent transport system permease family.</text>
</comment>
<evidence type="ECO:0000313" key="10">
    <source>
        <dbReference type="EMBL" id="RKN05983.1"/>
    </source>
</evidence>
<protein>
    <submittedName>
        <fullName evidence="10">Sugar ABC transporter permease</fullName>
    </submittedName>
</protein>
<dbReference type="PANTHER" id="PTHR30193">
    <property type="entry name" value="ABC TRANSPORTER PERMEASE PROTEIN"/>
    <property type="match status" value="1"/>
</dbReference>
<evidence type="ECO:0000313" key="12">
    <source>
        <dbReference type="Proteomes" id="UP000268652"/>
    </source>
</evidence>
<evidence type="ECO:0000256" key="4">
    <source>
        <dbReference type="ARBA" id="ARBA00022692"/>
    </source>
</evidence>
<dbReference type="PANTHER" id="PTHR30193:SF41">
    <property type="entry name" value="DIACETYLCHITOBIOSE UPTAKE SYSTEM PERMEASE PROTEIN NGCF"/>
    <property type="match status" value="1"/>
</dbReference>
<evidence type="ECO:0000256" key="8">
    <source>
        <dbReference type="SAM" id="MobiDB-lite"/>
    </source>
</evidence>
<dbReference type="InterPro" id="IPR000515">
    <property type="entry name" value="MetI-like"/>
</dbReference>
<accession>A0A3A9W0L1</accession>
<comment type="caution">
    <text evidence="10">The sequence shown here is derived from an EMBL/GenBank/DDBJ whole genome shotgun (WGS) entry which is preliminary data.</text>
</comment>
<evidence type="ECO:0000256" key="2">
    <source>
        <dbReference type="ARBA" id="ARBA00022448"/>
    </source>
</evidence>
<dbReference type="EMBL" id="RBDY01000021">
    <property type="protein sequence ID" value="RKN17709.1"/>
    <property type="molecule type" value="Genomic_DNA"/>
</dbReference>